<accession>A0A1V4IX03</accession>
<dbReference type="GO" id="GO:0071555">
    <property type="term" value="P:cell wall organization"/>
    <property type="evidence" value="ECO:0007669"/>
    <property type="project" value="UniProtKB-UniRule"/>
</dbReference>
<dbReference type="STRING" id="1450648.CLORY_04380"/>
<dbReference type="GO" id="GO:0008360">
    <property type="term" value="P:regulation of cell shape"/>
    <property type="evidence" value="ECO:0007669"/>
    <property type="project" value="UniProtKB-UniRule"/>
</dbReference>
<feature type="active site" description="Proton donor/acceptor" evidence="6">
    <location>
        <position position="320"/>
    </location>
</feature>
<dbReference type="GO" id="GO:0016740">
    <property type="term" value="F:transferase activity"/>
    <property type="evidence" value="ECO:0007669"/>
    <property type="project" value="UniProtKB-KW"/>
</dbReference>
<dbReference type="SUPFAM" id="SSF141523">
    <property type="entry name" value="L,D-transpeptidase catalytic domain-like"/>
    <property type="match status" value="1"/>
</dbReference>
<dbReference type="AlphaFoldDB" id="A0A1V4IX03"/>
<dbReference type="InterPro" id="IPR038063">
    <property type="entry name" value="Transpep_catalytic_dom"/>
</dbReference>
<dbReference type="PROSITE" id="PS52029">
    <property type="entry name" value="LD_TPASE"/>
    <property type="match status" value="1"/>
</dbReference>
<dbReference type="OrthoDB" id="177750at2"/>
<dbReference type="Gene3D" id="2.40.440.10">
    <property type="entry name" value="L,D-transpeptidase catalytic domain-like"/>
    <property type="match status" value="1"/>
</dbReference>
<dbReference type="Pfam" id="PF03734">
    <property type="entry name" value="YkuD"/>
    <property type="match status" value="1"/>
</dbReference>
<evidence type="ECO:0000313" key="10">
    <source>
        <dbReference type="Proteomes" id="UP000190080"/>
    </source>
</evidence>
<evidence type="ECO:0000256" key="3">
    <source>
        <dbReference type="ARBA" id="ARBA00022960"/>
    </source>
</evidence>
<sequence>MKKSRKRICIGLIVLIMAFIGAGFLCDKFVQALSLRTELDKALKEKNYKRANVIYKSMDKDVFFHNSLKIKNTETYIVKKNLDTLKKDFYDGKVLYTDAAESISYLDKFDFTDKKYISGIRSYIDNLNNDRKTILLSKELYKKGEYLNALDNLLEFKNSNKQLENKKKTLEGKIKNSFTNYTDKKIDEYLTKMDTKSALSILELNSKYLNKKYVTSKKDEISEFNGTVIQEKNRINNQNISSITNYLIIVDLEHQLTEIFYKKDNGWQLKKLFQSSTGIRGYDTPKGTFSIKDKGTWFFSEKYKEGAKYWVRFNNSYLFHSLPMDKKQNITDYTLGQAASHGCVRLRVSEAKWIFDNIPTYTKVIVK</sequence>
<evidence type="ECO:0000256" key="4">
    <source>
        <dbReference type="ARBA" id="ARBA00022984"/>
    </source>
</evidence>
<dbReference type="PANTHER" id="PTHR30582">
    <property type="entry name" value="L,D-TRANSPEPTIDASE"/>
    <property type="match status" value="1"/>
</dbReference>
<dbReference type="PANTHER" id="PTHR30582:SF2">
    <property type="entry name" value="L,D-TRANSPEPTIDASE YCIB-RELATED"/>
    <property type="match status" value="1"/>
</dbReference>
<evidence type="ECO:0000259" key="8">
    <source>
        <dbReference type="PROSITE" id="PS52029"/>
    </source>
</evidence>
<keyword evidence="5 6" id="KW-0961">Cell wall biogenesis/degradation</keyword>
<feature type="active site" description="Nucleophile" evidence="6">
    <location>
        <position position="343"/>
    </location>
</feature>
<dbReference type="EMBL" id="MZGV01000003">
    <property type="protein sequence ID" value="OPJ64571.1"/>
    <property type="molecule type" value="Genomic_DNA"/>
</dbReference>
<evidence type="ECO:0000256" key="7">
    <source>
        <dbReference type="SAM" id="Coils"/>
    </source>
</evidence>
<comment type="caution">
    <text evidence="9">The sequence shown here is derived from an EMBL/GenBank/DDBJ whole genome shotgun (WGS) entry which is preliminary data.</text>
</comment>
<proteinExistence type="predicted"/>
<evidence type="ECO:0000256" key="5">
    <source>
        <dbReference type="ARBA" id="ARBA00023316"/>
    </source>
</evidence>
<dbReference type="Proteomes" id="UP000190080">
    <property type="component" value="Unassembled WGS sequence"/>
</dbReference>
<dbReference type="RefSeq" id="WP_079421897.1">
    <property type="nucleotide sequence ID" value="NZ_MZGV01000003.1"/>
</dbReference>
<keyword evidence="3 6" id="KW-0133">Cell shape</keyword>
<keyword evidence="2 9" id="KW-0808">Transferase</keyword>
<keyword evidence="7" id="KW-0175">Coiled coil</keyword>
<comment type="pathway">
    <text evidence="1 6">Cell wall biogenesis; peptidoglycan biosynthesis.</text>
</comment>
<dbReference type="InterPro" id="IPR050979">
    <property type="entry name" value="LD-transpeptidase"/>
</dbReference>
<dbReference type="CDD" id="cd16913">
    <property type="entry name" value="YkuD_like"/>
    <property type="match status" value="1"/>
</dbReference>
<evidence type="ECO:0000256" key="6">
    <source>
        <dbReference type="PROSITE-ProRule" id="PRU01373"/>
    </source>
</evidence>
<feature type="coiled-coil region" evidence="7">
    <location>
        <begin position="146"/>
        <end position="180"/>
    </location>
</feature>
<name>A0A1V4IX03_9CLOT</name>
<keyword evidence="10" id="KW-1185">Reference proteome</keyword>
<feature type="domain" description="L,D-TPase catalytic" evidence="8">
    <location>
        <begin position="246"/>
        <end position="367"/>
    </location>
</feature>
<dbReference type="UniPathway" id="UPA00219"/>
<evidence type="ECO:0000313" key="9">
    <source>
        <dbReference type="EMBL" id="OPJ64571.1"/>
    </source>
</evidence>
<dbReference type="GO" id="GO:0018104">
    <property type="term" value="P:peptidoglycan-protein cross-linking"/>
    <property type="evidence" value="ECO:0007669"/>
    <property type="project" value="TreeGrafter"/>
</dbReference>
<reference evidence="9 10" key="1">
    <citation type="submission" date="2017-03" db="EMBL/GenBank/DDBJ databases">
        <title>Genome sequence of Clostridium oryzae DSM 28571.</title>
        <authorList>
            <person name="Poehlein A."/>
            <person name="Daniel R."/>
        </authorList>
    </citation>
    <scope>NUCLEOTIDE SEQUENCE [LARGE SCALE GENOMIC DNA]</scope>
    <source>
        <strain evidence="9 10">DSM 28571</strain>
    </source>
</reference>
<keyword evidence="4 6" id="KW-0573">Peptidoglycan synthesis</keyword>
<evidence type="ECO:0000256" key="2">
    <source>
        <dbReference type="ARBA" id="ARBA00022679"/>
    </source>
</evidence>
<dbReference type="EC" id="2.-.-.-" evidence="9"/>
<evidence type="ECO:0000256" key="1">
    <source>
        <dbReference type="ARBA" id="ARBA00004752"/>
    </source>
</evidence>
<dbReference type="GO" id="GO:0071972">
    <property type="term" value="F:peptidoglycan L,D-transpeptidase activity"/>
    <property type="evidence" value="ECO:0007669"/>
    <property type="project" value="TreeGrafter"/>
</dbReference>
<organism evidence="9 10">
    <name type="scientific">Clostridium oryzae</name>
    <dbReference type="NCBI Taxonomy" id="1450648"/>
    <lineage>
        <taxon>Bacteria</taxon>
        <taxon>Bacillati</taxon>
        <taxon>Bacillota</taxon>
        <taxon>Clostridia</taxon>
        <taxon>Eubacteriales</taxon>
        <taxon>Clostridiaceae</taxon>
        <taxon>Clostridium</taxon>
    </lineage>
</organism>
<dbReference type="InterPro" id="IPR005490">
    <property type="entry name" value="LD_TPept_cat_dom"/>
</dbReference>
<gene>
    <name evidence="9" type="primary">yciB_1</name>
    <name evidence="9" type="ORF">CLORY_04380</name>
</gene>
<protein>
    <submittedName>
        <fullName evidence="9">Putative L,D-transpeptidase YciB</fullName>
        <ecNumber evidence="9">2.-.-.-</ecNumber>
    </submittedName>
</protein>
<dbReference type="GO" id="GO:0005576">
    <property type="term" value="C:extracellular region"/>
    <property type="evidence" value="ECO:0007669"/>
    <property type="project" value="TreeGrafter"/>
</dbReference>